<dbReference type="EMBL" id="JBHUEO010000031">
    <property type="protein sequence ID" value="MFD1707375.1"/>
    <property type="molecule type" value="Genomic_DNA"/>
</dbReference>
<sequence>MFAKALVVASNQVAKSDKVKNFLQKAIKIKEDHVKMFSELLTTGNLPVPPLFEDGITNSTVSPFSEKLLVYQIGFLFSNAMVYYGTAWASSPRRDLTSLYMMVVMKDLKIGNDWIKLTIKNGRLEQPPLAADSSKLAK</sequence>
<dbReference type="InterPro" id="IPR012347">
    <property type="entry name" value="Ferritin-like"/>
</dbReference>
<reference evidence="2" key="1">
    <citation type="journal article" date="2019" name="Int. J. Syst. Evol. Microbiol.">
        <title>The Global Catalogue of Microorganisms (GCM) 10K type strain sequencing project: providing services to taxonomists for standard genome sequencing and annotation.</title>
        <authorList>
            <consortium name="The Broad Institute Genomics Platform"/>
            <consortium name="The Broad Institute Genome Sequencing Center for Infectious Disease"/>
            <person name="Wu L."/>
            <person name="Ma J."/>
        </authorList>
    </citation>
    <scope>NUCLEOTIDE SEQUENCE [LARGE SCALE GENOMIC DNA]</scope>
    <source>
        <strain evidence="2">CGMCC 1.12295</strain>
    </source>
</reference>
<gene>
    <name evidence="1" type="ORF">ACFSCZ_11605</name>
</gene>
<accession>A0ABW4KH45</accession>
<evidence type="ECO:0000313" key="1">
    <source>
        <dbReference type="EMBL" id="MFD1707375.1"/>
    </source>
</evidence>
<dbReference type="Gene3D" id="1.20.1260.10">
    <property type="match status" value="1"/>
</dbReference>
<comment type="caution">
    <text evidence="1">The sequence shown here is derived from an EMBL/GenBank/DDBJ whole genome shotgun (WGS) entry which is preliminary data.</text>
</comment>
<dbReference type="RefSeq" id="WP_380774106.1">
    <property type="nucleotide sequence ID" value="NZ_JBHUEO010000031.1"/>
</dbReference>
<dbReference type="Pfam" id="PF11553">
    <property type="entry name" value="DUF3231"/>
    <property type="match status" value="1"/>
</dbReference>
<protein>
    <submittedName>
        <fullName evidence="1">DUF3231 family protein</fullName>
    </submittedName>
</protein>
<dbReference type="InterPro" id="IPR021617">
    <property type="entry name" value="DUF3231"/>
</dbReference>
<keyword evidence="2" id="KW-1185">Reference proteome</keyword>
<dbReference type="Proteomes" id="UP001597301">
    <property type="component" value="Unassembled WGS sequence"/>
</dbReference>
<proteinExistence type="predicted"/>
<organism evidence="1 2">
    <name type="scientific">Siminovitchia sediminis</name>
    <dbReference type="NCBI Taxonomy" id="1274353"/>
    <lineage>
        <taxon>Bacteria</taxon>
        <taxon>Bacillati</taxon>
        <taxon>Bacillota</taxon>
        <taxon>Bacilli</taxon>
        <taxon>Bacillales</taxon>
        <taxon>Bacillaceae</taxon>
        <taxon>Siminovitchia</taxon>
    </lineage>
</organism>
<name>A0ABW4KH45_9BACI</name>
<evidence type="ECO:0000313" key="2">
    <source>
        <dbReference type="Proteomes" id="UP001597301"/>
    </source>
</evidence>